<sequence>MKIKSPESLGNMAADVERRIRQPQPLCQLMGSIMQPLPQASPGQFRQAAQSNRTVRPQPGQTVPGRVSQSQPWQTVSRREVSAGDSVSPGEILRKGQKLSLMRENPNLTAVEVSLGWRVQNPACDMDASAFLLGSNGKVVGDEWFVFYGQTSSPDGSVVHHGERGGTGEETLSIDLKKLHPSVKRIVFILTIHEALRQRLNFGMVSDAYIQVRDGRMGKGILRFRLDEYYSNVISMVVGELYEKNGEWRFNAVGNGVDRDLEGLCGLYGVQVE</sequence>
<keyword evidence="2" id="KW-1185">Reference proteome</keyword>
<gene>
    <name evidence="1" type="ORF">E5357_01220</name>
</gene>
<evidence type="ECO:0000313" key="2">
    <source>
        <dbReference type="Proteomes" id="UP000307720"/>
    </source>
</evidence>
<organism evidence="1 2">
    <name type="scientific">Hominisplanchenecus murintestinalis</name>
    <dbReference type="NCBI Taxonomy" id="2941517"/>
    <lineage>
        <taxon>Bacteria</taxon>
        <taxon>Bacillati</taxon>
        <taxon>Bacillota</taxon>
        <taxon>Clostridia</taxon>
        <taxon>Lachnospirales</taxon>
        <taxon>Lachnospiraceae</taxon>
        <taxon>Hominisplanchenecus</taxon>
    </lineage>
</organism>
<name>A0AC61R394_9FIRM</name>
<evidence type="ECO:0000313" key="1">
    <source>
        <dbReference type="EMBL" id="TGY00822.1"/>
    </source>
</evidence>
<comment type="caution">
    <text evidence="1">The sequence shown here is derived from an EMBL/GenBank/DDBJ whole genome shotgun (WGS) entry which is preliminary data.</text>
</comment>
<accession>A0AC61R394</accession>
<protein>
    <submittedName>
        <fullName evidence="1">TerD family protein</fullName>
    </submittedName>
</protein>
<dbReference type="EMBL" id="SRZB01000001">
    <property type="protein sequence ID" value="TGY00822.1"/>
    <property type="molecule type" value="Genomic_DNA"/>
</dbReference>
<dbReference type="Proteomes" id="UP000307720">
    <property type="component" value="Unassembled WGS sequence"/>
</dbReference>
<proteinExistence type="predicted"/>
<reference evidence="1" key="1">
    <citation type="submission" date="2019-04" db="EMBL/GenBank/DDBJ databases">
        <title>Microbes associate with the intestines of laboratory mice.</title>
        <authorList>
            <person name="Navarre W."/>
            <person name="Wong E."/>
            <person name="Huang K."/>
            <person name="Tropini C."/>
            <person name="Ng K."/>
            <person name="Yu B."/>
        </authorList>
    </citation>
    <scope>NUCLEOTIDE SEQUENCE</scope>
    <source>
        <strain evidence="1">NM72_1-8</strain>
    </source>
</reference>